<dbReference type="GO" id="GO:0055085">
    <property type="term" value="P:transmembrane transport"/>
    <property type="evidence" value="ECO:0007669"/>
    <property type="project" value="UniProtKB-ARBA"/>
</dbReference>
<dbReference type="InterPro" id="IPR003439">
    <property type="entry name" value="ABC_transporter-like_ATP-bd"/>
</dbReference>
<dbReference type="CDD" id="cd03257">
    <property type="entry name" value="ABC_NikE_OppD_transporters"/>
    <property type="match status" value="2"/>
</dbReference>
<dbReference type="Proteomes" id="UP000241203">
    <property type="component" value="Unassembled WGS sequence"/>
</dbReference>
<keyword evidence="9" id="KW-1185">Reference proteome</keyword>
<protein>
    <submittedName>
        <fullName evidence="7">ABC transporter ATP-binding protein</fullName>
    </submittedName>
    <submittedName>
        <fullName evidence="6">Peptide/nickel transport system ATP-binding protein</fullName>
    </submittedName>
</protein>
<dbReference type="InterPro" id="IPR027417">
    <property type="entry name" value="P-loop_NTPase"/>
</dbReference>
<proteinExistence type="inferred from homology"/>
<keyword evidence="3" id="KW-0547">Nucleotide-binding</keyword>
<dbReference type="PROSITE" id="PS50893">
    <property type="entry name" value="ABC_TRANSPORTER_2"/>
    <property type="match status" value="2"/>
</dbReference>
<comment type="caution">
    <text evidence="6">The sequence shown here is derived from an EMBL/GenBank/DDBJ whole genome shotgun (WGS) entry which is preliminary data.</text>
</comment>
<evidence type="ECO:0000256" key="1">
    <source>
        <dbReference type="ARBA" id="ARBA00005417"/>
    </source>
</evidence>
<dbReference type="SMART" id="SM00382">
    <property type="entry name" value="AAA"/>
    <property type="match status" value="2"/>
</dbReference>
<dbReference type="InterPro" id="IPR050319">
    <property type="entry name" value="ABC_transp_ATP-bind"/>
</dbReference>
<reference evidence="7 9" key="2">
    <citation type="submission" date="2018-12" db="EMBL/GenBank/DDBJ databases">
        <authorList>
            <person name="hu s."/>
            <person name="Xu Y."/>
            <person name="Xu B."/>
            <person name="Li F."/>
        </authorList>
    </citation>
    <scope>NUCLEOTIDE SEQUENCE [LARGE SCALE GENOMIC DNA]</scope>
    <source>
        <strain evidence="7 9">KSW2-17</strain>
    </source>
</reference>
<comment type="similarity">
    <text evidence="1">Belongs to the ABC transporter superfamily.</text>
</comment>
<evidence type="ECO:0000256" key="2">
    <source>
        <dbReference type="ARBA" id="ARBA00022448"/>
    </source>
</evidence>
<evidence type="ECO:0000256" key="4">
    <source>
        <dbReference type="ARBA" id="ARBA00022840"/>
    </source>
</evidence>
<dbReference type="GO" id="GO:0016887">
    <property type="term" value="F:ATP hydrolysis activity"/>
    <property type="evidence" value="ECO:0007669"/>
    <property type="project" value="InterPro"/>
</dbReference>
<dbReference type="RefSeq" id="WP_106564533.1">
    <property type="nucleotide sequence ID" value="NZ_PYAU01000001.1"/>
</dbReference>
<keyword evidence="2" id="KW-0813">Transport</keyword>
<reference evidence="6 8" key="1">
    <citation type="submission" date="2018-03" db="EMBL/GenBank/DDBJ databases">
        <title>Genomic Encyclopedia of Archaeal and Bacterial Type Strains, Phase II (KMG-II): from individual species to whole genera.</title>
        <authorList>
            <person name="Goeker M."/>
        </authorList>
    </citation>
    <scope>NUCLEOTIDE SEQUENCE [LARGE SCALE GENOMIC DNA]</scope>
    <source>
        <strain evidence="6 8">DSM 21548</strain>
    </source>
</reference>
<evidence type="ECO:0000256" key="3">
    <source>
        <dbReference type="ARBA" id="ARBA00022741"/>
    </source>
</evidence>
<dbReference type="PROSITE" id="PS00211">
    <property type="entry name" value="ABC_TRANSPORTER_1"/>
    <property type="match status" value="1"/>
</dbReference>
<dbReference type="GO" id="GO:0005524">
    <property type="term" value="F:ATP binding"/>
    <property type="evidence" value="ECO:0007669"/>
    <property type="project" value="UniProtKB-KW"/>
</dbReference>
<dbReference type="EMBL" id="RZGY01000001">
    <property type="protein sequence ID" value="RUQ85915.1"/>
    <property type="molecule type" value="Genomic_DNA"/>
</dbReference>
<dbReference type="GO" id="GO:0015833">
    <property type="term" value="P:peptide transport"/>
    <property type="evidence" value="ECO:0007669"/>
    <property type="project" value="InterPro"/>
</dbReference>
<gene>
    <name evidence="6" type="ORF">CLV49_3344</name>
    <name evidence="7" type="ORF">ELQ93_02535</name>
</gene>
<feature type="domain" description="ABC transporter" evidence="5">
    <location>
        <begin position="10"/>
        <end position="263"/>
    </location>
</feature>
<feature type="domain" description="ABC transporter" evidence="5">
    <location>
        <begin position="298"/>
        <end position="538"/>
    </location>
</feature>
<dbReference type="PANTHER" id="PTHR43776">
    <property type="entry name" value="TRANSPORT ATP-BINDING PROTEIN"/>
    <property type="match status" value="1"/>
</dbReference>
<evidence type="ECO:0000313" key="6">
    <source>
        <dbReference type="EMBL" id="PSL39699.1"/>
    </source>
</evidence>
<dbReference type="AlphaFoldDB" id="A0A2P8H0H7"/>
<keyword evidence="4 6" id="KW-0067">ATP-binding</keyword>
<accession>A0A2P8H0H7</accession>
<evidence type="ECO:0000259" key="5">
    <source>
        <dbReference type="PROSITE" id="PS50893"/>
    </source>
</evidence>
<dbReference type="InterPro" id="IPR013563">
    <property type="entry name" value="Oligopep_ABC_C"/>
</dbReference>
<dbReference type="Pfam" id="PF00005">
    <property type="entry name" value="ABC_tran"/>
    <property type="match status" value="2"/>
</dbReference>
<dbReference type="Proteomes" id="UP000268291">
    <property type="component" value="Unassembled WGS sequence"/>
</dbReference>
<dbReference type="InterPro" id="IPR017871">
    <property type="entry name" value="ABC_transporter-like_CS"/>
</dbReference>
<dbReference type="Gene3D" id="3.40.50.300">
    <property type="entry name" value="P-loop containing nucleotide triphosphate hydrolases"/>
    <property type="match status" value="2"/>
</dbReference>
<dbReference type="Pfam" id="PF08352">
    <property type="entry name" value="oligo_HPY"/>
    <property type="match status" value="2"/>
</dbReference>
<dbReference type="PANTHER" id="PTHR43776:SF7">
    <property type="entry name" value="D,D-DIPEPTIDE TRANSPORT ATP-BINDING PROTEIN DDPF-RELATED"/>
    <property type="match status" value="1"/>
</dbReference>
<sequence length="550" mass="57880">MSEKAASAVLAIDGLAISFDGGRTDVVRDVSLTVSPGECVAVVGESGSGKSVTARSVLGLAGDGASVTARRLEVAGIDVLTAGENDLRRLRGGAVGLVSQDALVSLDPLRRVGREIGDPLRLHRGRGRAFPRGDQSRDDEVVDLLRRVGVPRPELRARQYPHELSGGLRQRALIASAIAAGPRLLIADEPTTALDMTVQAGILRLLGELRSSGTALLLISHDLGVVSHLADRVIVMRQGAIVDEGTTADILVGGRHPYTSDLVRAVPSSVPRGVALTAASRGEEQPVAAAMPGVVRVLEATGVSKSFGTGADVTAAVADVDVSVSSGETLGIVGESGSGKTTLARLLLALDEPDRGVVLLAGEPWSTIPERRRRARRRVLGSVAQDTSSAFDPRASVFQVLADALPPGPVAERRERIRGLLSDVALDESLLDRSPSTLSGGQRQRVAIARALAAEPRVLVLDEPVSALDATVAAGVLDLLDDLQRRRGLAFIFISHDLGVVQHMSDRVAVMNGGRIVETGPADLVFSTPRHEYTRRLLADVPRLRRPDEG</sequence>
<organism evidence="6 8">
    <name type="scientific">Labedella gwakjiensis</name>
    <dbReference type="NCBI Taxonomy" id="390269"/>
    <lineage>
        <taxon>Bacteria</taxon>
        <taxon>Bacillati</taxon>
        <taxon>Actinomycetota</taxon>
        <taxon>Actinomycetes</taxon>
        <taxon>Micrococcales</taxon>
        <taxon>Microbacteriaceae</taxon>
        <taxon>Labedella</taxon>
    </lineage>
</organism>
<dbReference type="SUPFAM" id="SSF52540">
    <property type="entry name" value="P-loop containing nucleoside triphosphate hydrolases"/>
    <property type="match status" value="2"/>
</dbReference>
<dbReference type="OrthoDB" id="4008250at2"/>
<dbReference type="NCBIfam" id="NF007739">
    <property type="entry name" value="PRK10419.1"/>
    <property type="match status" value="2"/>
</dbReference>
<name>A0A2P8H0H7_9MICO</name>
<dbReference type="EMBL" id="PYAU01000001">
    <property type="protein sequence ID" value="PSL39699.1"/>
    <property type="molecule type" value="Genomic_DNA"/>
</dbReference>
<evidence type="ECO:0000313" key="7">
    <source>
        <dbReference type="EMBL" id="RUQ85915.1"/>
    </source>
</evidence>
<dbReference type="InterPro" id="IPR003593">
    <property type="entry name" value="AAA+_ATPase"/>
</dbReference>
<evidence type="ECO:0000313" key="8">
    <source>
        <dbReference type="Proteomes" id="UP000241203"/>
    </source>
</evidence>
<evidence type="ECO:0000313" key="9">
    <source>
        <dbReference type="Proteomes" id="UP000268291"/>
    </source>
</evidence>